<dbReference type="InterPro" id="IPR003593">
    <property type="entry name" value="AAA+_ATPase"/>
</dbReference>
<dbReference type="GO" id="GO:0016020">
    <property type="term" value="C:membrane"/>
    <property type="evidence" value="ECO:0007669"/>
    <property type="project" value="UniProtKB-SubCell"/>
</dbReference>
<evidence type="ECO:0000313" key="14">
    <source>
        <dbReference type="Proteomes" id="UP001152797"/>
    </source>
</evidence>
<reference evidence="12" key="2">
    <citation type="submission" date="2024-04" db="EMBL/GenBank/DDBJ databases">
        <authorList>
            <person name="Chen Y."/>
            <person name="Shah S."/>
            <person name="Dougan E. K."/>
            <person name="Thang M."/>
            <person name="Chan C."/>
        </authorList>
    </citation>
    <scope>NUCLEOTIDE SEQUENCE [LARGE SCALE GENOMIC DNA]</scope>
</reference>
<dbReference type="PANTHER" id="PTHR24221">
    <property type="entry name" value="ATP-BINDING CASSETTE SUB-FAMILY B"/>
    <property type="match status" value="1"/>
</dbReference>
<dbReference type="SMART" id="SM00382">
    <property type="entry name" value="AAA"/>
    <property type="match status" value="1"/>
</dbReference>
<dbReference type="EMBL" id="CAMXCT030002127">
    <property type="protein sequence ID" value="CAL4783191.1"/>
    <property type="molecule type" value="Genomic_DNA"/>
</dbReference>
<evidence type="ECO:0000313" key="11">
    <source>
        <dbReference type="EMBL" id="CAI3995879.1"/>
    </source>
</evidence>
<evidence type="ECO:0000256" key="7">
    <source>
        <dbReference type="ARBA" id="ARBA00024363"/>
    </source>
</evidence>
<dbReference type="OrthoDB" id="441189at2759"/>
<comment type="caution">
    <text evidence="11">The sequence shown here is derived from an EMBL/GenBank/DDBJ whole genome shotgun (WGS) entry which is preliminary data.</text>
</comment>
<dbReference type="InterPro" id="IPR003439">
    <property type="entry name" value="ABC_transporter-like_ATP-bd"/>
</dbReference>
<dbReference type="AlphaFoldDB" id="A0A9P1CPD0"/>
<keyword evidence="4" id="KW-0067">ATP-binding</keyword>
<dbReference type="Gene3D" id="3.40.50.300">
    <property type="entry name" value="P-loop containing nucleotide triphosphate hydrolases"/>
    <property type="match status" value="1"/>
</dbReference>
<dbReference type="GO" id="GO:0140359">
    <property type="term" value="F:ABC-type transporter activity"/>
    <property type="evidence" value="ECO:0007669"/>
    <property type="project" value="InterPro"/>
</dbReference>
<dbReference type="Pfam" id="PF00664">
    <property type="entry name" value="ABC_membrane"/>
    <property type="match status" value="1"/>
</dbReference>
<dbReference type="Proteomes" id="UP001152797">
    <property type="component" value="Unassembled WGS sequence"/>
</dbReference>
<protein>
    <submittedName>
        <fullName evidence="13">Iron-sulfur clusters transporter atm1, mitochondrial (Iron-sulfur protein 4)</fullName>
    </submittedName>
</protein>
<dbReference type="Gene3D" id="1.20.1560.10">
    <property type="entry name" value="ABC transporter type 1, transmembrane domain"/>
    <property type="match status" value="1"/>
</dbReference>
<evidence type="ECO:0000313" key="12">
    <source>
        <dbReference type="EMBL" id="CAL1149254.1"/>
    </source>
</evidence>
<keyword evidence="14" id="KW-1185">Reference proteome</keyword>
<dbReference type="InterPro" id="IPR017871">
    <property type="entry name" value="ABC_transporter-like_CS"/>
</dbReference>
<keyword evidence="2 8" id="KW-0812">Transmembrane</keyword>
<feature type="transmembrane region" description="Helical" evidence="8">
    <location>
        <begin position="206"/>
        <end position="229"/>
    </location>
</feature>
<name>A0A9P1CPD0_9DINO</name>
<evidence type="ECO:0000256" key="3">
    <source>
        <dbReference type="ARBA" id="ARBA00022741"/>
    </source>
</evidence>
<organism evidence="11">
    <name type="scientific">Cladocopium goreaui</name>
    <dbReference type="NCBI Taxonomy" id="2562237"/>
    <lineage>
        <taxon>Eukaryota</taxon>
        <taxon>Sar</taxon>
        <taxon>Alveolata</taxon>
        <taxon>Dinophyceae</taxon>
        <taxon>Suessiales</taxon>
        <taxon>Symbiodiniaceae</taxon>
        <taxon>Cladocopium</taxon>
    </lineage>
</organism>
<dbReference type="PROSITE" id="PS50893">
    <property type="entry name" value="ABC_TRANSPORTER_2"/>
    <property type="match status" value="1"/>
</dbReference>
<reference evidence="11" key="1">
    <citation type="submission" date="2022-10" db="EMBL/GenBank/DDBJ databases">
        <authorList>
            <person name="Chen Y."/>
            <person name="Dougan E. K."/>
            <person name="Chan C."/>
            <person name="Rhodes N."/>
            <person name="Thang M."/>
        </authorList>
    </citation>
    <scope>NUCLEOTIDE SEQUENCE</scope>
</reference>
<evidence type="ECO:0000313" key="13">
    <source>
        <dbReference type="EMBL" id="CAL4783191.1"/>
    </source>
</evidence>
<dbReference type="EMBL" id="CAMXCT010002127">
    <property type="protein sequence ID" value="CAI3995879.1"/>
    <property type="molecule type" value="Genomic_DNA"/>
</dbReference>
<accession>A0A9P1CPD0</accession>
<evidence type="ECO:0000256" key="1">
    <source>
        <dbReference type="ARBA" id="ARBA00004141"/>
    </source>
</evidence>
<dbReference type="PROSITE" id="PS50929">
    <property type="entry name" value="ABC_TM1F"/>
    <property type="match status" value="1"/>
</dbReference>
<feature type="domain" description="ABC transmembrane type-1" evidence="10">
    <location>
        <begin position="98"/>
        <end position="398"/>
    </location>
</feature>
<keyword evidence="5 8" id="KW-1133">Transmembrane helix</keyword>
<dbReference type="InterPro" id="IPR011527">
    <property type="entry name" value="ABC1_TM_dom"/>
</dbReference>
<gene>
    <name evidence="11" type="ORF">C1SCF055_LOCUS22404</name>
</gene>
<comment type="subcellular location">
    <subcellularLocation>
        <location evidence="1">Membrane</location>
        <topology evidence="1">Multi-pass membrane protein</topology>
    </subcellularLocation>
</comment>
<evidence type="ECO:0000259" key="9">
    <source>
        <dbReference type="PROSITE" id="PS50893"/>
    </source>
</evidence>
<proteinExistence type="inferred from homology"/>
<dbReference type="PROSITE" id="PS00211">
    <property type="entry name" value="ABC_TRANSPORTER_1"/>
    <property type="match status" value="1"/>
</dbReference>
<dbReference type="EMBL" id="CAMXCT020002127">
    <property type="protein sequence ID" value="CAL1149254.1"/>
    <property type="molecule type" value="Genomic_DNA"/>
</dbReference>
<dbReference type="InterPro" id="IPR027417">
    <property type="entry name" value="P-loop_NTPase"/>
</dbReference>
<comment type="similarity">
    <text evidence="7">Belongs to the ABC transporter superfamily. ABCB family. Heavy Metal importer (TC 3.A.1.210) subfamily.</text>
</comment>
<dbReference type="PANTHER" id="PTHR24221:SF654">
    <property type="entry name" value="ATP-BINDING CASSETTE SUB-FAMILY B MEMBER 6"/>
    <property type="match status" value="1"/>
</dbReference>
<evidence type="ECO:0000256" key="2">
    <source>
        <dbReference type="ARBA" id="ARBA00022692"/>
    </source>
</evidence>
<keyword evidence="3" id="KW-0547">Nucleotide-binding</keyword>
<evidence type="ECO:0000256" key="5">
    <source>
        <dbReference type="ARBA" id="ARBA00022989"/>
    </source>
</evidence>
<keyword evidence="6 8" id="KW-0472">Membrane</keyword>
<evidence type="ECO:0000256" key="8">
    <source>
        <dbReference type="SAM" id="Phobius"/>
    </source>
</evidence>
<evidence type="ECO:0000256" key="6">
    <source>
        <dbReference type="ARBA" id="ARBA00023136"/>
    </source>
</evidence>
<dbReference type="InterPro" id="IPR036640">
    <property type="entry name" value="ABC1_TM_sf"/>
</dbReference>
<evidence type="ECO:0000256" key="4">
    <source>
        <dbReference type="ARBA" id="ARBA00022840"/>
    </source>
</evidence>
<dbReference type="InterPro" id="IPR039421">
    <property type="entry name" value="Type_1_exporter"/>
</dbReference>
<evidence type="ECO:0000259" key="10">
    <source>
        <dbReference type="PROSITE" id="PS50929"/>
    </source>
</evidence>
<dbReference type="GO" id="GO:0016887">
    <property type="term" value="F:ATP hydrolysis activity"/>
    <property type="evidence" value="ECO:0007669"/>
    <property type="project" value="InterPro"/>
</dbReference>
<feature type="domain" description="ABC transporter" evidence="9">
    <location>
        <begin position="444"/>
        <end position="694"/>
    </location>
</feature>
<dbReference type="SUPFAM" id="SSF90123">
    <property type="entry name" value="ABC transporter transmembrane region"/>
    <property type="match status" value="1"/>
</dbReference>
<sequence length="959" mass="104401">MAALPAPAPWAHRYPPWRGGVCASPVQRCDWQPVRSSRSRVPGVALQTASLASRAATPATRASAAPATATGPRGPTGPGSVWALLLELADCRSWMLLAVGLLLVGSSKTVGFLAPFALRKAVNFLSRRDLQGLTWLLIFASLKGLTQALNNSKTAPQAFIARPMGRRLSQRLLSKLLALDLQFHALRRTGEVLRKLERPPRAVDTLLRALLFTLVPIAYESMVVFFLLLSRAGTDVAVTVLCTVVTYFLFTTWMSVGWVARARKTENKFDDAQASEANDALLNCESVRLMTSAPRVLKRFDRLWWQLQRGQTPGPETVSTDWAGKNGERISSDLAATALAGGQQAITAMGMGISLLLVARRVVLGTASVGDVPMVQGLVSQLWAPLQFLGFYIRQARQALVDLEDARLLLSREAPPLELAEAAERHPSIALHNLPPCSAGCPLVEFRNVWFRYEANLPWVLQGLSFSIQPGEFFVIVGPSGSGKSSLGRLVPRLFDTCDGSVLFNGVDVRHVPLTDLRERLAVDVVVFNATLQQNLSIARPKASSQEMKEAIRASGLEKTLLSGSSGLTMHSVVGERGLRLSGGERQRLSFARALLRAPETESGFNGDDGVKELLILDEATSALDSETGQFLLHSLQQLRRASRMPAILAITHQLQMAKVADQVLVLQDGTVKERGRHQELVSKGGEYCKLLAASSTAPERSSGFLQVKQSMQSMLSRLQTLTQANRDVPELRQELLGLQTDLAQVAPMALAEVSSVNELLAELRQVYKECLAEATLEASSYMGLNFNVGDSVATGLNRFSAPRLRVLLENALQRAGIQLQILREDPLACRLLEALIRAASNSMGIAASYFVEARLCALSNARLGAKIAVNGLTRWMIRNGHWQQDGMGSSKVLAEHTLCLAGLYWQFLRGGVATFLYSFLWGSWGVSRTAMLLLGLPLLLESWIQASIAANRAGLMDA</sequence>
<dbReference type="GO" id="GO:0005524">
    <property type="term" value="F:ATP binding"/>
    <property type="evidence" value="ECO:0007669"/>
    <property type="project" value="UniProtKB-KW"/>
</dbReference>
<dbReference type="Pfam" id="PF00005">
    <property type="entry name" value="ABC_tran"/>
    <property type="match status" value="1"/>
</dbReference>
<feature type="transmembrane region" description="Helical" evidence="8">
    <location>
        <begin position="236"/>
        <end position="260"/>
    </location>
</feature>
<dbReference type="SUPFAM" id="SSF52540">
    <property type="entry name" value="P-loop containing nucleoside triphosphate hydrolases"/>
    <property type="match status" value="1"/>
</dbReference>